<proteinExistence type="predicted"/>
<dbReference type="CDD" id="cd00118">
    <property type="entry name" value="LysM"/>
    <property type="match status" value="1"/>
</dbReference>
<evidence type="ECO:0000313" key="3">
    <source>
        <dbReference type="EMBL" id="MCL7930911.1"/>
    </source>
</evidence>
<sequence length="371" mass="41695">MARDDNAVHRRTRWAWQKHNAALISVILFSVILISVLLAAPVNAWERLRDDAPERYTVEAGDTLWDIAARFLHAPWQWPELWRENPQIENPHRIYPGDKLTLRDCQGMPCIQLERGTHVVKLSPVVRTLPHREAIEPLPREAVEAFLRQHRIVDNAEALNTLAYVVAGDDQRLISGAGDRIYVRLTDQTRDESTMVRGEPMGLYRQGEPYVGADGDVLGIELVSVGEAVLMRREGDIAQLEVRRAEFEVRNDDIVLPLELPFADDPFMPRAPRNQVSGSILAVPGGVRFIGRLQVVVVDLGTQDGLQPGHVLRVDQQGERVNDPRTQEVLQLPAEAAGALMIFKPYDHVSYALVVEASRVLAVGDRVRTPR</sequence>
<evidence type="ECO:0000259" key="2">
    <source>
        <dbReference type="PROSITE" id="PS51782"/>
    </source>
</evidence>
<accession>A0ABT0ST60</accession>
<evidence type="ECO:0000313" key="4">
    <source>
        <dbReference type="Proteomes" id="UP001165308"/>
    </source>
</evidence>
<dbReference type="PANTHER" id="PTHR34700:SF4">
    <property type="entry name" value="PHAGE-LIKE ELEMENT PBSX PROTEIN XKDP"/>
    <property type="match status" value="1"/>
</dbReference>
<dbReference type="SMART" id="SM00257">
    <property type="entry name" value="LysM"/>
    <property type="match status" value="1"/>
</dbReference>
<gene>
    <name evidence="3" type="ORF">M8006_13140</name>
</gene>
<dbReference type="Gene3D" id="3.10.350.10">
    <property type="entry name" value="LysM domain"/>
    <property type="match status" value="1"/>
</dbReference>
<keyword evidence="1" id="KW-0812">Transmembrane</keyword>
<comment type="caution">
    <text evidence="3">The sequence shown here is derived from an EMBL/GenBank/DDBJ whole genome shotgun (WGS) entry which is preliminary data.</text>
</comment>
<dbReference type="Pfam" id="PF01476">
    <property type="entry name" value="LysM"/>
    <property type="match status" value="1"/>
</dbReference>
<keyword evidence="4" id="KW-1185">Reference proteome</keyword>
<name>A0ABT0ST60_9GAMM</name>
<keyword evidence="1" id="KW-0472">Membrane</keyword>
<dbReference type="SUPFAM" id="SSF54106">
    <property type="entry name" value="LysM domain"/>
    <property type="match status" value="1"/>
</dbReference>
<dbReference type="InterPro" id="IPR052196">
    <property type="entry name" value="Bact_Kbp"/>
</dbReference>
<reference evidence="3" key="1">
    <citation type="submission" date="2022-05" db="EMBL/GenBank/DDBJ databases">
        <title>Halomonas geminus sp. nov. and Halomonas llamarensis sp. nov. isolated from high-altitude salars of the Atacama Desert.</title>
        <authorList>
            <person name="Hintersatz C."/>
            <person name="Rojas L.A."/>
            <person name="Wei T.-S."/>
            <person name="Kutschke S."/>
            <person name="Lehmann F."/>
            <person name="Jain R."/>
            <person name="Pollmann K."/>
        </authorList>
    </citation>
    <scope>NUCLEOTIDE SEQUENCE</scope>
    <source>
        <strain evidence="3">ATCHA</strain>
    </source>
</reference>
<evidence type="ECO:0000256" key="1">
    <source>
        <dbReference type="SAM" id="Phobius"/>
    </source>
</evidence>
<dbReference type="InterPro" id="IPR018392">
    <property type="entry name" value="LysM"/>
</dbReference>
<organism evidence="3 4">
    <name type="scientific">Halomonas llamarensis</name>
    <dbReference type="NCBI Taxonomy" id="2945104"/>
    <lineage>
        <taxon>Bacteria</taxon>
        <taxon>Pseudomonadati</taxon>
        <taxon>Pseudomonadota</taxon>
        <taxon>Gammaproteobacteria</taxon>
        <taxon>Oceanospirillales</taxon>
        <taxon>Halomonadaceae</taxon>
        <taxon>Halomonas</taxon>
    </lineage>
</organism>
<keyword evidence="1" id="KW-1133">Transmembrane helix</keyword>
<dbReference type="PROSITE" id="PS51782">
    <property type="entry name" value="LYSM"/>
    <property type="match status" value="1"/>
</dbReference>
<dbReference type="RefSeq" id="WP_250082921.1">
    <property type="nucleotide sequence ID" value="NZ_JAMJPJ010000024.1"/>
</dbReference>
<dbReference type="PANTHER" id="PTHR34700">
    <property type="entry name" value="POTASSIUM BINDING PROTEIN KBP"/>
    <property type="match status" value="1"/>
</dbReference>
<dbReference type="Proteomes" id="UP001165308">
    <property type="component" value="Unassembled WGS sequence"/>
</dbReference>
<protein>
    <submittedName>
        <fullName evidence="3">LysM peptidoglycan-binding domain-containing protein</fullName>
    </submittedName>
</protein>
<dbReference type="InterPro" id="IPR036779">
    <property type="entry name" value="LysM_dom_sf"/>
</dbReference>
<feature type="domain" description="LysM" evidence="2">
    <location>
        <begin position="54"/>
        <end position="102"/>
    </location>
</feature>
<feature type="transmembrane region" description="Helical" evidence="1">
    <location>
        <begin position="21"/>
        <end position="40"/>
    </location>
</feature>
<dbReference type="EMBL" id="JAMJPJ010000024">
    <property type="protein sequence ID" value="MCL7930911.1"/>
    <property type="molecule type" value="Genomic_DNA"/>
</dbReference>